<keyword evidence="2" id="KW-0560">Oxidoreductase</keyword>
<evidence type="ECO:0000256" key="2">
    <source>
        <dbReference type="ARBA" id="ARBA00023002"/>
    </source>
</evidence>
<evidence type="ECO:0000256" key="1">
    <source>
        <dbReference type="ARBA" id="ARBA00006484"/>
    </source>
</evidence>
<dbReference type="PANTHER" id="PTHR44196:SF1">
    <property type="entry name" value="DEHYDROGENASE_REDUCTASE SDR FAMILY MEMBER 7B"/>
    <property type="match status" value="1"/>
</dbReference>
<reference evidence="3 4" key="1">
    <citation type="submission" date="2007-06" db="EMBL/GenBank/DDBJ databases">
        <authorList>
            <person name="Shimkets L."/>
            <person name="Ferriera S."/>
            <person name="Johnson J."/>
            <person name="Kravitz S."/>
            <person name="Beeson K."/>
            <person name="Sutton G."/>
            <person name="Rogers Y.-H."/>
            <person name="Friedman R."/>
            <person name="Frazier M."/>
            <person name="Venter J.C."/>
        </authorList>
    </citation>
    <scope>NUCLEOTIDE SEQUENCE [LARGE SCALE GENOMIC DNA]</scope>
    <source>
        <strain evidence="3 4">SIR-1</strain>
    </source>
</reference>
<dbReference type="InterPro" id="IPR002347">
    <property type="entry name" value="SDR_fam"/>
</dbReference>
<dbReference type="SUPFAM" id="SSF51735">
    <property type="entry name" value="NAD(P)-binding Rossmann-fold domains"/>
    <property type="match status" value="1"/>
</dbReference>
<protein>
    <submittedName>
        <fullName evidence="3">Oxidoreductase, short-chain dehydrogenase/reductase family protein</fullName>
    </submittedName>
</protein>
<dbReference type="STRING" id="391625.PPSIR1_28388"/>
<dbReference type="Proteomes" id="UP000005801">
    <property type="component" value="Unassembled WGS sequence"/>
</dbReference>
<sequence>MARRVLIIGATSAIASEVARRCAVRGDRLYLLARNPTKLAALEAELGPAVIGSAQADLDEVDAAEARIEGALASLGGLDLALIAHGRLGDQLRSERDVGEAMATLHTNLSSVVALLVPLGRHFAEAGAGHLGVITSVAGERGRPRNFTYGAAKGGLSHYLEGLRSVLGPQGVRVHNFKLGPVDTPMTVDHPKTAVFAEVPQVAAAILRGLEGRRHVIYVPGWWRWIMLVVRNLPEPIFQRLPFLSGR</sequence>
<accession>A6FZV0</accession>
<dbReference type="InterPro" id="IPR036291">
    <property type="entry name" value="NAD(P)-bd_dom_sf"/>
</dbReference>
<evidence type="ECO:0000313" key="4">
    <source>
        <dbReference type="Proteomes" id="UP000005801"/>
    </source>
</evidence>
<dbReference type="RefSeq" id="WP_006969999.1">
    <property type="nucleotide sequence ID" value="NZ_ABCS01000007.1"/>
</dbReference>
<dbReference type="OrthoDB" id="9804952at2"/>
<name>A6FZV0_9BACT</name>
<dbReference type="PROSITE" id="PS00061">
    <property type="entry name" value="ADH_SHORT"/>
    <property type="match status" value="1"/>
</dbReference>
<gene>
    <name evidence="3" type="ORF">PPSIR1_28388</name>
</gene>
<comment type="caution">
    <text evidence="3">The sequence shown here is derived from an EMBL/GenBank/DDBJ whole genome shotgun (WGS) entry which is preliminary data.</text>
</comment>
<dbReference type="GO" id="GO:0016491">
    <property type="term" value="F:oxidoreductase activity"/>
    <property type="evidence" value="ECO:0007669"/>
    <property type="project" value="UniProtKB-KW"/>
</dbReference>
<dbReference type="PANTHER" id="PTHR44196">
    <property type="entry name" value="DEHYDROGENASE/REDUCTASE SDR FAMILY MEMBER 7B"/>
    <property type="match status" value="1"/>
</dbReference>
<proteinExistence type="inferred from homology"/>
<comment type="similarity">
    <text evidence="1">Belongs to the short-chain dehydrogenases/reductases (SDR) family.</text>
</comment>
<organism evidence="3 4">
    <name type="scientific">Plesiocystis pacifica SIR-1</name>
    <dbReference type="NCBI Taxonomy" id="391625"/>
    <lineage>
        <taxon>Bacteria</taxon>
        <taxon>Pseudomonadati</taxon>
        <taxon>Myxococcota</taxon>
        <taxon>Polyangia</taxon>
        <taxon>Nannocystales</taxon>
        <taxon>Nannocystaceae</taxon>
        <taxon>Plesiocystis</taxon>
    </lineage>
</organism>
<dbReference type="eggNOG" id="COG0300">
    <property type="taxonomic scope" value="Bacteria"/>
</dbReference>
<dbReference type="PRINTS" id="PR00081">
    <property type="entry name" value="GDHRDH"/>
</dbReference>
<dbReference type="Gene3D" id="3.40.50.720">
    <property type="entry name" value="NAD(P)-binding Rossmann-like Domain"/>
    <property type="match status" value="1"/>
</dbReference>
<evidence type="ECO:0000313" key="3">
    <source>
        <dbReference type="EMBL" id="EDM80906.1"/>
    </source>
</evidence>
<keyword evidence="4" id="KW-1185">Reference proteome</keyword>
<dbReference type="GO" id="GO:0016020">
    <property type="term" value="C:membrane"/>
    <property type="evidence" value="ECO:0007669"/>
    <property type="project" value="TreeGrafter"/>
</dbReference>
<dbReference type="Pfam" id="PF00106">
    <property type="entry name" value="adh_short"/>
    <property type="match status" value="1"/>
</dbReference>
<dbReference type="InterPro" id="IPR020904">
    <property type="entry name" value="Sc_DH/Rdtase_CS"/>
</dbReference>
<dbReference type="EMBL" id="ABCS01000007">
    <property type="protein sequence ID" value="EDM80906.1"/>
    <property type="molecule type" value="Genomic_DNA"/>
</dbReference>
<dbReference type="AlphaFoldDB" id="A6FZV0"/>